<evidence type="ECO:0000313" key="4">
    <source>
        <dbReference type="EMBL" id="KXG76094.1"/>
    </source>
</evidence>
<keyword evidence="3" id="KW-0472">Membrane</keyword>
<proteinExistence type="predicted"/>
<dbReference type="AlphaFoldDB" id="A0A140L6B9"/>
<evidence type="ECO:0000256" key="1">
    <source>
        <dbReference type="ARBA" id="ARBA00022692"/>
    </source>
</evidence>
<comment type="caution">
    <text evidence="4">The sequence shown here is derived from an EMBL/GenBank/DDBJ whole genome shotgun (WGS) entry which is preliminary data.</text>
</comment>
<dbReference type="InterPro" id="IPR009825">
    <property type="entry name" value="ECF_substrate-spec-like"/>
</dbReference>
<name>A0A140L6B9_9FIRM</name>
<accession>A0A140L6B9</accession>
<reference evidence="4 5" key="1">
    <citation type="submission" date="2015-12" db="EMBL/GenBank/DDBJ databases">
        <title>Draft genome sequnece of Fervidicola ferrireducens strain Y170.</title>
        <authorList>
            <person name="Patel B.K."/>
        </authorList>
    </citation>
    <scope>NUCLEOTIDE SEQUENCE [LARGE SCALE GENOMIC DNA]</scope>
    <source>
        <strain evidence="4 5">Y170</strain>
    </source>
</reference>
<evidence type="ECO:0000313" key="5">
    <source>
        <dbReference type="Proteomes" id="UP000070427"/>
    </source>
</evidence>
<dbReference type="Proteomes" id="UP000070427">
    <property type="component" value="Unassembled WGS sequence"/>
</dbReference>
<feature type="transmembrane region" description="Helical" evidence="3">
    <location>
        <begin position="100"/>
        <end position="119"/>
    </location>
</feature>
<dbReference type="InParanoid" id="A0A140L6B9"/>
<keyword evidence="1 3" id="KW-0812">Transmembrane</keyword>
<evidence type="ECO:0000256" key="3">
    <source>
        <dbReference type="SAM" id="Phobius"/>
    </source>
</evidence>
<dbReference type="STRING" id="520764.AN618_16820"/>
<dbReference type="Gene3D" id="1.10.1760.20">
    <property type="match status" value="1"/>
</dbReference>
<keyword evidence="2 3" id="KW-1133">Transmembrane helix</keyword>
<dbReference type="RefSeq" id="WP_066353849.1">
    <property type="nucleotide sequence ID" value="NZ_LOED01000021.1"/>
</dbReference>
<dbReference type="PANTHER" id="PTHR37815">
    <property type="entry name" value="UPF0397 PROTEIN BC_2624-RELATED"/>
    <property type="match status" value="1"/>
</dbReference>
<feature type="transmembrane region" description="Helical" evidence="3">
    <location>
        <begin position="42"/>
        <end position="65"/>
    </location>
</feature>
<dbReference type="OrthoDB" id="411368at2"/>
<dbReference type="EMBL" id="LOED01000021">
    <property type="protein sequence ID" value="KXG76094.1"/>
    <property type="molecule type" value="Genomic_DNA"/>
</dbReference>
<dbReference type="PANTHER" id="PTHR37815:SF3">
    <property type="entry name" value="UPF0397 PROTEIN SPR0429"/>
    <property type="match status" value="1"/>
</dbReference>
<dbReference type="Pfam" id="PF07155">
    <property type="entry name" value="ECF-ribofla_trS"/>
    <property type="match status" value="1"/>
</dbReference>
<evidence type="ECO:0000256" key="2">
    <source>
        <dbReference type="ARBA" id="ARBA00022989"/>
    </source>
</evidence>
<dbReference type="GO" id="GO:0016020">
    <property type="term" value="C:membrane"/>
    <property type="evidence" value="ECO:0007669"/>
    <property type="project" value="InterPro"/>
</dbReference>
<feature type="transmembrane region" description="Helical" evidence="3">
    <location>
        <begin position="131"/>
        <end position="149"/>
    </location>
</feature>
<keyword evidence="5" id="KW-1185">Reference proteome</keyword>
<protein>
    <submittedName>
        <fullName evidence="4">Thiamine transporter HmpT</fullName>
    </submittedName>
</protein>
<gene>
    <name evidence="4" type="primary">hmpT</name>
    <name evidence="4" type="ORF">AN618_16820</name>
</gene>
<organism evidence="4 5">
    <name type="scientific">Fervidicola ferrireducens</name>
    <dbReference type="NCBI Taxonomy" id="520764"/>
    <lineage>
        <taxon>Bacteria</taxon>
        <taxon>Bacillati</taxon>
        <taxon>Bacillota</taxon>
        <taxon>Clostridia</taxon>
        <taxon>Thermosediminibacterales</taxon>
        <taxon>Thermosediminibacteraceae</taxon>
        <taxon>Fervidicola</taxon>
    </lineage>
</organism>
<sequence length="160" mass="17291">MNKSIKMLAFMGLFMALLVVATVVVSFPVPTFNLYFNLGESVIYLVALVYGAIPAAVIGSVGSALSDILKGYPMWAPITFFIKGTEGFIAGYFARRFNPFAGVVMGAVFMMAGYAMAAWKLYGPGAVPVELAGDFFQVSVGAIIALLLYKRMKNFLIKDN</sequence>